<dbReference type="InterPro" id="IPR037053">
    <property type="entry name" value="Phage_tail_collar_dom_sf"/>
</dbReference>
<gene>
    <name evidence="2" type="ORF">BHC48_05280</name>
</gene>
<name>A0A2N9XR65_9NEIS</name>
<dbReference type="InterPro" id="IPR011083">
    <property type="entry name" value="Phage_tail_collar_dom"/>
</dbReference>
<evidence type="ECO:0000259" key="1">
    <source>
        <dbReference type="Pfam" id="PF07484"/>
    </source>
</evidence>
<organism evidence="2 3">
    <name type="scientific">Snodgrassella alvi</name>
    <dbReference type="NCBI Taxonomy" id="1196083"/>
    <lineage>
        <taxon>Bacteria</taxon>
        <taxon>Pseudomonadati</taxon>
        <taxon>Pseudomonadota</taxon>
        <taxon>Betaproteobacteria</taxon>
        <taxon>Neisseriales</taxon>
        <taxon>Neisseriaceae</taxon>
        <taxon>Snodgrassella</taxon>
    </lineage>
</organism>
<evidence type="ECO:0000313" key="3">
    <source>
        <dbReference type="Proteomes" id="UP000231484"/>
    </source>
</evidence>
<feature type="domain" description="Phage tail collar" evidence="1">
    <location>
        <begin position="1"/>
        <end position="54"/>
    </location>
</feature>
<dbReference type="Proteomes" id="UP000231484">
    <property type="component" value="Unassembled WGS sequence"/>
</dbReference>
<dbReference type="SUPFAM" id="SSF88874">
    <property type="entry name" value="Receptor-binding domain of short tail fibre protein gp12"/>
    <property type="match status" value="1"/>
</dbReference>
<comment type="caution">
    <text evidence="2">The sequence shown here is derived from an EMBL/GenBank/DDBJ whole genome shotgun (WGS) entry which is preliminary data.</text>
</comment>
<evidence type="ECO:0000313" key="2">
    <source>
        <dbReference type="EMBL" id="PIT50820.1"/>
    </source>
</evidence>
<proteinExistence type="predicted"/>
<dbReference type="Gene3D" id="3.90.1340.10">
    <property type="entry name" value="Phage tail collar domain"/>
    <property type="match status" value="1"/>
</dbReference>
<dbReference type="EMBL" id="MEIQ01000033">
    <property type="protein sequence ID" value="PIT50820.1"/>
    <property type="molecule type" value="Genomic_DNA"/>
</dbReference>
<accession>A0A2N9XR65</accession>
<protein>
    <recommendedName>
        <fullName evidence="1">Phage tail collar domain-containing protein</fullName>
    </recommendedName>
</protein>
<dbReference type="AlphaFoldDB" id="A0A2N9XR65"/>
<dbReference type="Pfam" id="PF07484">
    <property type="entry name" value="Collar"/>
    <property type="match status" value="1"/>
</dbReference>
<sequence length="149" mass="16095">MYFAMDAAPVGWLKANGAAVSRTLYANLFAALSTRFGAGDGKTTFNLPDLRGYFLRAWDDGKNIDSGRGFGSEQGDAIRNISGFCSGGNVFFDKFTGAFFDTGTRLSVNVIAGEKNNRTDDFAFDASRVVPTANENRPRNIALLACIKI</sequence>
<reference evidence="2 3" key="1">
    <citation type="journal article" date="2017" name="MBio">
        <title>Type VI secretion-mediated competition in the bee gut microbiome.</title>
        <authorList>
            <person name="Steele M.I."/>
            <person name="Kwong W.K."/>
            <person name="Powell J.E."/>
            <person name="Whiteley M."/>
            <person name="Moran N.A."/>
        </authorList>
    </citation>
    <scope>NUCLEOTIDE SEQUENCE [LARGE SCALE GENOMIC DNA]</scope>
    <source>
        <strain evidence="2 3">Occ4-2</strain>
    </source>
</reference>